<dbReference type="AlphaFoldDB" id="A0A1S3ITY2"/>
<keyword evidence="1" id="KW-0175">Coiled coil</keyword>
<gene>
    <name evidence="3 4" type="primary">LOC106166875</name>
</gene>
<evidence type="ECO:0000313" key="2">
    <source>
        <dbReference type="Proteomes" id="UP000085678"/>
    </source>
</evidence>
<dbReference type="GeneID" id="106166875"/>
<name>A0A1S3ITY2_LINAN</name>
<reference evidence="3 4" key="1">
    <citation type="submission" date="2025-04" db="UniProtKB">
        <authorList>
            <consortium name="RefSeq"/>
        </authorList>
    </citation>
    <scope>IDENTIFICATION</scope>
    <source>
        <tissue evidence="3 4">Gonads</tissue>
    </source>
</reference>
<keyword evidence="2" id="KW-1185">Reference proteome</keyword>
<dbReference type="RefSeq" id="XP_013400995.1">
    <property type="nucleotide sequence ID" value="XM_013545541.1"/>
</dbReference>
<dbReference type="KEGG" id="lak:106166875"/>
<organism evidence="2 3">
    <name type="scientific">Lingula anatina</name>
    <name type="common">Brachiopod</name>
    <name type="synonym">Lingula unguis</name>
    <dbReference type="NCBI Taxonomy" id="7574"/>
    <lineage>
        <taxon>Eukaryota</taxon>
        <taxon>Metazoa</taxon>
        <taxon>Spiralia</taxon>
        <taxon>Lophotrochozoa</taxon>
        <taxon>Brachiopoda</taxon>
        <taxon>Linguliformea</taxon>
        <taxon>Lingulata</taxon>
        <taxon>Lingulida</taxon>
        <taxon>Linguloidea</taxon>
        <taxon>Lingulidae</taxon>
        <taxon>Lingula</taxon>
    </lineage>
</organism>
<feature type="coiled-coil region" evidence="1">
    <location>
        <begin position="8"/>
        <end position="57"/>
    </location>
</feature>
<dbReference type="Proteomes" id="UP000085678">
    <property type="component" value="Unplaced"/>
</dbReference>
<evidence type="ECO:0000313" key="4">
    <source>
        <dbReference type="RefSeq" id="XP_013400995.1"/>
    </source>
</evidence>
<proteinExistence type="predicted"/>
<evidence type="ECO:0000313" key="3">
    <source>
        <dbReference type="RefSeq" id="XP_013400994.1"/>
    </source>
</evidence>
<evidence type="ECO:0000256" key="1">
    <source>
        <dbReference type="SAM" id="Coils"/>
    </source>
</evidence>
<protein>
    <submittedName>
        <fullName evidence="3 4">Uncharacterized protein LOC106166875</fullName>
    </submittedName>
</protein>
<sequence>MATERVLIEMEKQQNAETEQALMETLRKIETNREKSMRRLEQERSELRERYEVRIRRGNSEQQREIQIKEAEVLRITTELKDRVRLNQEQLDAHGNRTNQNADQIRILLQQKRNLEEGLRHVQNRGGGSGGCAVM</sequence>
<dbReference type="RefSeq" id="XP_013400994.1">
    <property type="nucleotide sequence ID" value="XM_013545540.1"/>
</dbReference>
<accession>A0A1S3ITY2</accession>